<dbReference type="GO" id="GO:0016810">
    <property type="term" value="F:hydrolase activity, acting on carbon-nitrogen (but not peptide) bonds"/>
    <property type="evidence" value="ECO:0007669"/>
    <property type="project" value="InterPro"/>
</dbReference>
<dbReference type="Proteomes" id="UP000053199">
    <property type="component" value="Unassembled WGS sequence"/>
</dbReference>
<dbReference type="PANTHER" id="PTHR34216:SF11">
    <property type="entry name" value="CHITOOLIGOSACCHARIDE DEACETYLASE"/>
    <property type="match status" value="1"/>
</dbReference>
<name>A0A0V8IQ58_9MICC</name>
<dbReference type="CDD" id="cd10967">
    <property type="entry name" value="CE4_GLA_like_6s"/>
    <property type="match status" value="1"/>
</dbReference>
<keyword evidence="1" id="KW-0732">Signal</keyword>
<comment type="caution">
    <text evidence="5">The sequence shown here is derived from an EMBL/GenBank/DDBJ whole genome shotgun (WGS) entry which is preliminary data.</text>
</comment>
<gene>
    <name evidence="5" type="ORF">AS031_09620</name>
</gene>
<dbReference type="InterPro" id="IPR002509">
    <property type="entry name" value="NODB_dom"/>
</dbReference>
<dbReference type="SUPFAM" id="SSF88713">
    <property type="entry name" value="Glycoside hydrolase/deacetylase"/>
    <property type="match status" value="1"/>
</dbReference>
<dbReference type="RefSeq" id="WP_058267915.1">
    <property type="nucleotide sequence ID" value="NZ_FMAZ01000003.1"/>
</dbReference>
<feature type="region of interest" description="Disordered" evidence="2">
    <location>
        <begin position="55"/>
        <end position="79"/>
    </location>
</feature>
<sequence>MTGPDPAESGTGPAGHAAGAPGLMQAKASRRRVGLLAVSWIAVLAVLTGGSFMATGRGTPTDVRGGPPSSEAPSTSAPPLLSVSLTFDGGRSSQRTAARILADHHLRGTFFVNSGFVGAPDFMNQEDLNSLAGQHHEIGGYTVTLADLTAVEPAEAQRQVCNDRAKLTEWGFKVTSFAYPFGSSSAPAADIVSGCGYNSARGMDKIRTPYSCPDCDATETVRPQDPFNTRATAEAGAGWTLEGLQQTVEQAQAAGGWLQLSFYDVDDSGAPRSVTPALFEQFAAWLDARTVEGTMGVRTVHEVIGQVAKPVVPGPAPTPAGPGVNALRNPGLETPGKYGLPECWQVSGYGENSSELATLTPGFNGGVTRRLDVSGYKSGDVKMLPVLDLGACAPSVSAGRTYSLRAWYQSTARTQFAVYYRNSVGDWQFWTASPYFPARTTYGQAVWETPPVPEGAEAISFGLNLFSDGQLATDDYEMYDTVGAPPPAQ</sequence>
<dbReference type="Pfam" id="PF01522">
    <property type="entry name" value="Polysacc_deac_1"/>
    <property type="match status" value="1"/>
</dbReference>
<evidence type="ECO:0000313" key="6">
    <source>
        <dbReference type="Proteomes" id="UP000053199"/>
    </source>
</evidence>
<evidence type="ECO:0000256" key="1">
    <source>
        <dbReference type="ARBA" id="ARBA00022729"/>
    </source>
</evidence>
<feature type="domain" description="NodB homology" evidence="4">
    <location>
        <begin position="82"/>
        <end position="198"/>
    </location>
</feature>
<dbReference type="GO" id="GO:0005975">
    <property type="term" value="P:carbohydrate metabolic process"/>
    <property type="evidence" value="ECO:0007669"/>
    <property type="project" value="InterPro"/>
</dbReference>
<keyword evidence="3" id="KW-1133">Transmembrane helix</keyword>
<keyword evidence="6" id="KW-1185">Reference proteome</keyword>
<feature type="region of interest" description="Disordered" evidence="2">
    <location>
        <begin position="1"/>
        <end position="20"/>
    </location>
</feature>
<dbReference type="PANTHER" id="PTHR34216">
    <property type="match status" value="1"/>
</dbReference>
<dbReference type="Gene3D" id="3.20.20.370">
    <property type="entry name" value="Glycoside hydrolase/deacetylase"/>
    <property type="match status" value="1"/>
</dbReference>
<evidence type="ECO:0000313" key="5">
    <source>
        <dbReference type="EMBL" id="KSU76844.1"/>
    </source>
</evidence>
<proteinExistence type="predicted"/>
<reference evidence="5 6" key="1">
    <citation type="journal article" date="2014" name="Arch. Microbiol.">
        <title>Arthrobacter enclensis sp. nov., isolated from sediment sample.</title>
        <authorList>
            <person name="Dastager S.G."/>
            <person name="Liu Q."/>
            <person name="Tang S.K."/>
            <person name="Krishnamurthi S."/>
            <person name="Lee J.C."/>
            <person name="Li W.J."/>
        </authorList>
    </citation>
    <scope>NUCLEOTIDE SEQUENCE [LARGE SCALE GENOMIC DNA]</scope>
    <source>
        <strain evidence="5 6">NIO-1008</strain>
    </source>
</reference>
<dbReference type="EMBL" id="LNQM01000003">
    <property type="protein sequence ID" value="KSU76844.1"/>
    <property type="molecule type" value="Genomic_DNA"/>
</dbReference>
<accession>A0A0V8IQ58</accession>
<keyword evidence="3" id="KW-0812">Transmembrane</keyword>
<organism evidence="5 6">
    <name type="scientific">Pseudarthrobacter enclensis</name>
    <dbReference type="NCBI Taxonomy" id="993070"/>
    <lineage>
        <taxon>Bacteria</taxon>
        <taxon>Bacillati</taxon>
        <taxon>Actinomycetota</taxon>
        <taxon>Actinomycetes</taxon>
        <taxon>Micrococcales</taxon>
        <taxon>Micrococcaceae</taxon>
        <taxon>Pseudarthrobacter</taxon>
    </lineage>
</organism>
<dbReference type="InterPro" id="IPR051398">
    <property type="entry name" value="Polysacch_Deacetylase"/>
</dbReference>
<feature type="compositionally biased region" description="Low complexity" evidence="2">
    <location>
        <begin position="67"/>
        <end position="79"/>
    </location>
</feature>
<dbReference type="AlphaFoldDB" id="A0A0V8IQ58"/>
<protein>
    <submittedName>
        <fullName evidence="5">Polysaccharide deacetylase</fullName>
    </submittedName>
</protein>
<feature type="transmembrane region" description="Helical" evidence="3">
    <location>
        <begin position="33"/>
        <end position="54"/>
    </location>
</feature>
<evidence type="ECO:0000256" key="2">
    <source>
        <dbReference type="SAM" id="MobiDB-lite"/>
    </source>
</evidence>
<keyword evidence="3" id="KW-0472">Membrane</keyword>
<dbReference type="STRING" id="993070.AS031_09620"/>
<evidence type="ECO:0000259" key="4">
    <source>
        <dbReference type="Pfam" id="PF01522"/>
    </source>
</evidence>
<dbReference type="InterPro" id="IPR011330">
    <property type="entry name" value="Glyco_hydro/deAcase_b/a-brl"/>
</dbReference>
<evidence type="ECO:0000256" key="3">
    <source>
        <dbReference type="SAM" id="Phobius"/>
    </source>
</evidence>